<evidence type="ECO:0000313" key="2">
    <source>
        <dbReference type="EMBL" id="OLQ06354.1"/>
    </source>
</evidence>
<gene>
    <name evidence="2" type="ORF">AK812_SmicGene10370</name>
</gene>
<accession>A0A1Q9EFY7</accession>
<proteinExistence type="predicted"/>
<dbReference type="EMBL" id="LSRX01000162">
    <property type="protein sequence ID" value="OLQ06354.1"/>
    <property type="molecule type" value="Genomic_DNA"/>
</dbReference>
<organism evidence="2 3">
    <name type="scientific">Symbiodinium microadriaticum</name>
    <name type="common">Dinoflagellate</name>
    <name type="synonym">Zooxanthella microadriatica</name>
    <dbReference type="NCBI Taxonomy" id="2951"/>
    <lineage>
        <taxon>Eukaryota</taxon>
        <taxon>Sar</taxon>
        <taxon>Alveolata</taxon>
        <taxon>Dinophyceae</taxon>
        <taxon>Suessiales</taxon>
        <taxon>Symbiodiniaceae</taxon>
        <taxon>Symbiodinium</taxon>
    </lineage>
</organism>
<evidence type="ECO:0000313" key="3">
    <source>
        <dbReference type="Proteomes" id="UP000186817"/>
    </source>
</evidence>
<sequence length="427" mass="47261">MPGKGTLAAGMATARNSNICGLHLVAFRFVQQRWQWKGLGQIMMDTWTPAAKAMPAVSGFCARVLYMPNITGSRVPEKGAGMIRRYEYGRELLAFERKLPALSSGMSEMQTFSGPSGTDLSESSSALNFDSQSSKFLLQEETLLRALFWDVPPPGSEQAQRPTSSHCYLSFLTLELTRNAGLEDSARAKERERYGSVKHGALKASHDIMAPVQRSLALGGCPEAVLTASENVAAFGCRAEVDSEDLDKIEILAIWWMYTQELQKRSRRDSASIFTFCPKGAVLWQLPSSIEQLIPDEGSAAEGHRRDRMYPRQTEAGHEVHEMPADEGLLAATWPHHRPGRAECRWQPSKHFQACCLAMFPPQISHYQLGFVGKTPPCQAGIVLESSHDTGTRGEASQLHQRPRHFDASEALGLSTVERRGKTTGRR</sequence>
<dbReference type="OrthoDB" id="419479at2759"/>
<dbReference type="Proteomes" id="UP000186817">
    <property type="component" value="Unassembled WGS sequence"/>
</dbReference>
<reference evidence="2 3" key="1">
    <citation type="submission" date="2016-02" db="EMBL/GenBank/DDBJ databases">
        <title>Genome analysis of coral dinoflagellate symbionts highlights evolutionary adaptations to a symbiotic lifestyle.</title>
        <authorList>
            <person name="Aranda M."/>
            <person name="Li Y."/>
            <person name="Liew Y.J."/>
            <person name="Baumgarten S."/>
            <person name="Simakov O."/>
            <person name="Wilson M."/>
            <person name="Piel J."/>
            <person name="Ashoor H."/>
            <person name="Bougouffa S."/>
            <person name="Bajic V.B."/>
            <person name="Ryu T."/>
            <person name="Ravasi T."/>
            <person name="Bayer T."/>
            <person name="Micklem G."/>
            <person name="Kim H."/>
            <person name="Bhak J."/>
            <person name="Lajeunesse T.C."/>
            <person name="Voolstra C.R."/>
        </authorList>
    </citation>
    <scope>NUCLEOTIDE SEQUENCE [LARGE SCALE GENOMIC DNA]</scope>
    <source>
        <strain evidence="2 3">CCMP2467</strain>
    </source>
</reference>
<keyword evidence="3" id="KW-1185">Reference proteome</keyword>
<protein>
    <submittedName>
        <fullName evidence="2">Uncharacterized protein</fullName>
    </submittedName>
</protein>
<feature type="region of interest" description="Disordered" evidence="1">
    <location>
        <begin position="389"/>
        <end position="427"/>
    </location>
</feature>
<evidence type="ECO:0000256" key="1">
    <source>
        <dbReference type="SAM" id="MobiDB-lite"/>
    </source>
</evidence>
<dbReference type="AlphaFoldDB" id="A0A1Q9EFY7"/>
<comment type="caution">
    <text evidence="2">The sequence shown here is derived from an EMBL/GenBank/DDBJ whole genome shotgun (WGS) entry which is preliminary data.</text>
</comment>
<name>A0A1Q9EFY7_SYMMI</name>